<dbReference type="InterPro" id="IPR009057">
    <property type="entry name" value="Homeodomain-like_sf"/>
</dbReference>
<keyword evidence="1" id="KW-0805">Transcription regulation</keyword>
<dbReference type="OrthoDB" id="629929at2"/>
<proteinExistence type="predicted"/>
<keyword evidence="3" id="KW-0804">Transcription</keyword>
<dbReference type="GO" id="GO:0003700">
    <property type="term" value="F:DNA-binding transcription factor activity"/>
    <property type="evidence" value="ECO:0007669"/>
    <property type="project" value="InterPro"/>
</dbReference>
<evidence type="ECO:0000256" key="1">
    <source>
        <dbReference type="ARBA" id="ARBA00023015"/>
    </source>
</evidence>
<accession>A0A562SZT6</accession>
<dbReference type="AlphaFoldDB" id="A0A562SZT6"/>
<reference evidence="5 6" key="1">
    <citation type="journal article" date="2013" name="Stand. Genomic Sci.">
        <title>Genomic Encyclopedia of Type Strains, Phase I: The one thousand microbial genomes (KMG-I) project.</title>
        <authorList>
            <person name="Kyrpides N.C."/>
            <person name="Woyke T."/>
            <person name="Eisen J.A."/>
            <person name="Garrity G."/>
            <person name="Lilburn T.G."/>
            <person name="Beck B.J."/>
            <person name="Whitman W.B."/>
            <person name="Hugenholtz P."/>
            <person name="Klenk H.P."/>
        </authorList>
    </citation>
    <scope>NUCLEOTIDE SEQUENCE [LARGE SCALE GENOMIC DNA]</scope>
    <source>
        <strain evidence="5 6">DSM 13484</strain>
    </source>
</reference>
<dbReference type="RefSeq" id="WP_145716884.1">
    <property type="nucleotide sequence ID" value="NZ_BAAAFY010000004.1"/>
</dbReference>
<feature type="domain" description="HTH araC/xylS-type" evidence="4">
    <location>
        <begin position="194"/>
        <end position="299"/>
    </location>
</feature>
<evidence type="ECO:0000313" key="5">
    <source>
        <dbReference type="EMBL" id="TWI86799.1"/>
    </source>
</evidence>
<evidence type="ECO:0000256" key="2">
    <source>
        <dbReference type="ARBA" id="ARBA00023125"/>
    </source>
</evidence>
<keyword evidence="6" id="KW-1185">Reference proteome</keyword>
<sequence>MHPTETIQQFYARTRKAEGANMQVNNAGSGHFNVFTRDTCNRTTPYGRRDFYKVSLILGTGRLHYADRRIALDQPALLFSNPVVPYSWEAVSAEQKGWCCLFTDAFLHPAERQESLQDSPLFRTAAMPAFFVDAGQQAAISQIFIEMMREMESDYVHKFDVLRNYLHLLIHQAIKMQPQVQTGQPLSASSRIAQQFLDLLERQFPIDAETELRLKTANDFAGKLNVHVNHLNRALKEVTGKTTTEHISARIIQEAMALLRHSDWNIAQIAYGLGFEYPAYFNIFFKKHTGATPMEARHALV</sequence>
<protein>
    <submittedName>
        <fullName evidence="5">AraC-like DNA-binding protein</fullName>
    </submittedName>
</protein>
<dbReference type="Pfam" id="PF12833">
    <property type="entry name" value="HTH_18"/>
    <property type="match status" value="1"/>
</dbReference>
<dbReference type="InterPro" id="IPR018060">
    <property type="entry name" value="HTH_AraC"/>
</dbReference>
<gene>
    <name evidence="5" type="ORF">LX66_4063</name>
</gene>
<name>A0A562SZT6_CHIJA</name>
<dbReference type="EMBL" id="VLLG01000004">
    <property type="protein sequence ID" value="TWI86799.1"/>
    <property type="molecule type" value="Genomic_DNA"/>
</dbReference>
<dbReference type="SUPFAM" id="SSF46689">
    <property type="entry name" value="Homeodomain-like"/>
    <property type="match status" value="1"/>
</dbReference>
<comment type="caution">
    <text evidence="5">The sequence shown here is derived from an EMBL/GenBank/DDBJ whole genome shotgun (WGS) entry which is preliminary data.</text>
</comment>
<evidence type="ECO:0000313" key="6">
    <source>
        <dbReference type="Proteomes" id="UP000316778"/>
    </source>
</evidence>
<evidence type="ECO:0000259" key="4">
    <source>
        <dbReference type="PROSITE" id="PS01124"/>
    </source>
</evidence>
<dbReference type="PROSITE" id="PS01124">
    <property type="entry name" value="HTH_ARAC_FAMILY_2"/>
    <property type="match status" value="1"/>
</dbReference>
<organism evidence="5 6">
    <name type="scientific">Chitinophaga japonensis</name>
    <name type="common">Flexibacter japonensis</name>
    <dbReference type="NCBI Taxonomy" id="104662"/>
    <lineage>
        <taxon>Bacteria</taxon>
        <taxon>Pseudomonadati</taxon>
        <taxon>Bacteroidota</taxon>
        <taxon>Chitinophagia</taxon>
        <taxon>Chitinophagales</taxon>
        <taxon>Chitinophagaceae</taxon>
        <taxon>Chitinophaga</taxon>
    </lineage>
</organism>
<dbReference type="PANTHER" id="PTHR43280:SF32">
    <property type="entry name" value="TRANSCRIPTIONAL REGULATORY PROTEIN"/>
    <property type="match status" value="1"/>
</dbReference>
<evidence type="ECO:0000256" key="3">
    <source>
        <dbReference type="ARBA" id="ARBA00023163"/>
    </source>
</evidence>
<dbReference type="GO" id="GO:0043565">
    <property type="term" value="F:sequence-specific DNA binding"/>
    <property type="evidence" value="ECO:0007669"/>
    <property type="project" value="InterPro"/>
</dbReference>
<keyword evidence="2 5" id="KW-0238">DNA-binding</keyword>
<dbReference type="SMART" id="SM00342">
    <property type="entry name" value="HTH_ARAC"/>
    <property type="match status" value="1"/>
</dbReference>
<dbReference type="Gene3D" id="1.10.10.60">
    <property type="entry name" value="Homeodomain-like"/>
    <property type="match status" value="1"/>
</dbReference>
<dbReference type="PANTHER" id="PTHR43280">
    <property type="entry name" value="ARAC-FAMILY TRANSCRIPTIONAL REGULATOR"/>
    <property type="match status" value="1"/>
</dbReference>
<dbReference type="Proteomes" id="UP000316778">
    <property type="component" value="Unassembled WGS sequence"/>
</dbReference>